<sequence>MRAFLLPRTVTREKMAGRAGNTPVTCALLVSVTRKWESVMSDVSAALGVRLYPDLVEPGGLAPALVATAAANQLDIGEVTAPEQGRSRFTCAEMTSPRGVVCVSLGSQARYFMIDLRVDGDVQARGDATDLLQVAQVAAAWRAGITLAELTARYPFMEEMRRHPVAHAG</sequence>
<name>A0A1C4WA57_9ACTN</name>
<evidence type="ECO:0000313" key="2">
    <source>
        <dbReference type="Proteomes" id="UP000198551"/>
    </source>
</evidence>
<reference evidence="2" key="1">
    <citation type="submission" date="2016-06" db="EMBL/GenBank/DDBJ databases">
        <authorList>
            <person name="Varghese N."/>
        </authorList>
    </citation>
    <scope>NUCLEOTIDE SEQUENCE [LARGE SCALE GENOMIC DNA]</scope>
    <source>
        <strain evidence="2">DSM 45555</strain>
    </source>
</reference>
<protein>
    <submittedName>
        <fullName evidence="1">Uncharacterized protein</fullName>
    </submittedName>
</protein>
<proteinExistence type="predicted"/>
<gene>
    <name evidence="1" type="ORF">GA0070215_104341</name>
</gene>
<dbReference type="Proteomes" id="UP000198551">
    <property type="component" value="Unassembled WGS sequence"/>
</dbReference>
<organism evidence="1 2">
    <name type="scientific">Micromonospora marina</name>
    <dbReference type="NCBI Taxonomy" id="307120"/>
    <lineage>
        <taxon>Bacteria</taxon>
        <taxon>Bacillati</taxon>
        <taxon>Actinomycetota</taxon>
        <taxon>Actinomycetes</taxon>
        <taxon>Micromonosporales</taxon>
        <taxon>Micromonosporaceae</taxon>
        <taxon>Micromonospora</taxon>
    </lineage>
</organism>
<evidence type="ECO:0000313" key="1">
    <source>
        <dbReference type="EMBL" id="SCE93064.1"/>
    </source>
</evidence>
<dbReference type="EMBL" id="FMCV01000004">
    <property type="protein sequence ID" value="SCE93064.1"/>
    <property type="molecule type" value="Genomic_DNA"/>
</dbReference>
<accession>A0A1C4WA57</accession>
<keyword evidence="2" id="KW-1185">Reference proteome</keyword>
<dbReference type="AlphaFoldDB" id="A0A1C4WA57"/>